<feature type="chain" id="PRO_5039164385" description="Lipoprotein" evidence="2">
    <location>
        <begin position="18"/>
        <end position="172"/>
    </location>
</feature>
<feature type="signal peptide" evidence="2">
    <location>
        <begin position="1"/>
        <end position="17"/>
    </location>
</feature>
<evidence type="ECO:0000256" key="1">
    <source>
        <dbReference type="SAM" id="MobiDB-lite"/>
    </source>
</evidence>
<dbReference type="RefSeq" id="WP_071369792.1">
    <property type="nucleotide sequence ID" value="NZ_LAVA02000003.1"/>
</dbReference>
<sequence length="172" mass="16968">MAARWATSAVLAVAVAAALTGCSDDNSPSSTASKAASAAKSVASSLASQASSAVASATAKAGSALASATAEAGRKLDDIKNGTDVKSDVTLGSPTTDSDGRTTVKVTVHNTADSTKSFAVQVDFKDSGGKLIDVSVLTVSDVKAGASADATARSTHNLSGTVKTEVSRAVRY</sequence>
<dbReference type="AlphaFoldDB" id="A0A1J4P752"/>
<evidence type="ECO:0000313" key="3">
    <source>
        <dbReference type="EMBL" id="OIJ69588.1"/>
    </source>
</evidence>
<protein>
    <recommendedName>
        <fullName evidence="5">Lipoprotein</fullName>
    </recommendedName>
</protein>
<accession>A0A1J4P752</accession>
<reference evidence="3" key="1">
    <citation type="submission" date="2016-10" db="EMBL/GenBank/DDBJ databases">
        <title>Genome sequence of Streptomyces mangrovisoli MUSC 149.</title>
        <authorList>
            <person name="Lee L.-H."/>
            <person name="Ser H.-L."/>
        </authorList>
    </citation>
    <scope>NUCLEOTIDE SEQUENCE [LARGE SCALE GENOMIC DNA]</scope>
    <source>
        <strain evidence="3">MUSC 149</strain>
    </source>
</reference>
<organism evidence="3 4">
    <name type="scientific">Streptomyces mangrovisoli</name>
    <dbReference type="NCBI Taxonomy" id="1428628"/>
    <lineage>
        <taxon>Bacteria</taxon>
        <taxon>Bacillati</taxon>
        <taxon>Actinomycetota</taxon>
        <taxon>Actinomycetes</taxon>
        <taxon>Kitasatosporales</taxon>
        <taxon>Streptomycetaceae</taxon>
        <taxon>Streptomyces</taxon>
    </lineage>
</organism>
<feature type="compositionally biased region" description="Basic and acidic residues" evidence="1">
    <location>
        <begin position="72"/>
        <end position="87"/>
    </location>
</feature>
<feature type="region of interest" description="Disordered" evidence="1">
    <location>
        <begin position="70"/>
        <end position="102"/>
    </location>
</feature>
<keyword evidence="4" id="KW-1185">Reference proteome</keyword>
<gene>
    <name evidence="3" type="ORF">WN71_001515</name>
</gene>
<evidence type="ECO:0000313" key="4">
    <source>
        <dbReference type="Proteomes" id="UP000034196"/>
    </source>
</evidence>
<dbReference type="STRING" id="1428628.WN71_001515"/>
<evidence type="ECO:0000256" key="2">
    <source>
        <dbReference type="SAM" id="SignalP"/>
    </source>
</evidence>
<keyword evidence="2" id="KW-0732">Signal</keyword>
<dbReference type="Proteomes" id="UP000034196">
    <property type="component" value="Unassembled WGS sequence"/>
</dbReference>
<proteinExistence type="predicted"/>
<dbReference type="EMBL" id="LAVA02000003">
    <property type="protein sequence ID" value="OIJ69588.1"/>
    <property type="molecule type" value="Genomic_DNA"/>
</dbReference>
<dbReference type="OrthoDB" id="3874071at2"/>
<dbReference type="PROSITE" id="PS51257">
    <property type="entry name" value="PROKAR_LIPOPROTEIN"/>
    <property type="match status" value="1"/>
</dbReference>
<evidence type="ECO:0008006" key="5">
    <source>
        <dbReference type="Google" id="ProtNLM"/>
    </source>
</evidence>
<comment type="caution">
    <text evidence="3">The sequence shown here is derived from an EMBL/GenBank/DDBJ whole genome shotgun (WGS) entry which is preliminary data.</text>
</comment>
<name>A0A1J4P752_9ACTN</name>